<evidence type="ECO:0000313" key="2">
    <source>
        <dbReference type="EMBL" id="CAF1095329.1"/>
    </source>
</evidence>
<accession>A0A814NQZ9</accession>
<sequence>MNTSFDFETNKNDLTSLSLLSQSFHVEAERPNAQLNQLTLNDINLKLVNNSDNTLTTSSIVLDDLQTSNSGPISATCDSLDSTITSISSSLYTSRSKSINSMCSRRSSSPIEFEEELFEKLSKLENETPKQKKERKRLEKNQREKLIAEYTFLKNEKIRQKIIKMKEENLNLDSRKRSVDQTKKRQHEMPNEDHARTTTNNVDQMSKRFRVLEDGTVFDENEGRIASQYFQFRIQSPPTNLTKQIVYDKLESRFEQLIVADSKEIITGFVCHLIFLKVMPNSNGKCKEQPYIIKEYLREVYGNDCYIEMYGVKNVKDSIANVTRDDTNPVFKHVDSNNFSWYSQAIHFISKNKKIDHLDPFVVRNWSKTNVLEKMLAEHEERQFVMVEWKVIVQKRRYGNWRDQIIDWFNNWILTGISYKKKQLYLYGLSDTGKSTFIRDLFRHYYKPQRQVFIPTPFCEKHAWSGFKPNKQNIVICDEFNFEKYSVDEWKLVVAGELVSNDIKYQVEKHVFQINVPMIFISNYSCIHAAGVRERLLIVESEGIVDKNNAQNMDDYIETFVPLSQYIDECVQKTIESLLDDICSTESFEYITI</sequence>
<dbReference type="Proteomes" id="UP000663879">
    <property type="component" value="Unassembled WGS sequence"/>
</dbReference>
<gene>
    <name evidence="2" type="ORF">OXX778_LOCUS20877</name>
</gene>
<dbReference type="InterPro" id="IPR027417">
    <property type="entry name" value="P-loop_NTPase"/>
</dbReference>
<dbReference type="Gene3D" id="3.40.50.300">
    <property type="entry name" value="P-loop containing nucleotide triphosphate hydrolases"/>
    <property type="match status" value="1"/>
</dbReference>
<dbReference type="AlphaFoldDB" id="A0A814NQZ9"/>
<evidence type="ECO:0000256" key="1">
    <source>
        <dbReference type="SAM" id="MobiDB-lite"/>
    </source>
</evidence>
<protein>
    <submittedName>
        <fullName evidence="2">Uncharacterized protein</fullName>
    </submittedName>
</protein>
<keyword evidence="3" id="KW-1185">Reference proteome</keyword>
<dbReference type="OrthoDB" id="5976409at2759"/>
<feature type="compositionally biased region" description="Basic and acidic residues" evidence="1">
    <location>
        <begin position="174"/>
        <end position="196"/>
    </location>
</feature>
<dbReference type="SUPFAM" id="SSF52540">
    <property type="entry name" value="P-loop containing nucleoside triphosphate hydrolases"/>
    <property type="match status" value="1"/>
</dbReference>
<evidence type="ECO:0000313" key="3">
    <source>
        <dbReference type="Proteomes" id="UP000663879"/>
    </source>
</evidence>
<dbReference type="EMBL" id="CAJNOC010007267">
    <property type="protein sequence ID" value="CAF1095329.1"/>
    <property type="molecule type" value="Genomic_DNA"/>
</dbReference>
<name>A0A814NQZ9_9BILA</name>
<reference evidence="2" key="1">
    <citation type="submission" date="2021-02" db="EMBL/GenBank/DDBJ databases">
        <authorList>
            <person name="Nowell W R."/>
        </authorList>
    </citation>
    <scope>NUCLEOTIDE SEQUENCE</scope>
    <source>
        <strain evidence="2">Ploen Becks lab</strain>
    </source>
</reference>
<organism evidence="2 3">
    <name type="scientific">Brachionus calyciflorus</name>
    <dbReference type="NCBI Taxonomy" id="104777"/>
    <lineage>
        <taxon>Eukaryota</taxon>
        <taxon>Metazoa</taxon>
        <taxon>Spiralia</taxon>
        <taxon>Gnathifera</taxon>
        <taxon>Rotifera</taxon>
        <taxon>Eurotatoria</taxon>
        <taxon>Monogononta</taxon>
        <taxon>Pseudotrocha</taxon>
        <taxon>Ploima</taxon>
        <taxon>Brachionidae</taxon>
        <taxon>Brachionus</taxon>
    </lineage>
</organism>
<dbReference type="CDD" id="cd00882">
    <property type="entry name" value="Ras_like_GTPase"/>
    <property type="match status" value="1"/>
</dbReference>
<feature type="region of interest" description="Disordered" evidence="1">
    <location>
        <begin position="174"/>
        <end position="197"/>
    </location>
</feature>
<proteinExistence type="predicted"/>
<comment type="caution">
    <text evidence="2">The sequence shown here is derived from an EMBL/GenBank/DDBJ whole genome shotgun (WGS) entry which is preliminary data.</text>
</comment>